<dbReference type="SUPFAM" id="SSF57667">
    <property type="entry name" value="beta-beta-alpha zinc fingers"/>
    <property type="match status" value="1"/>
</dbReference>
<proteinExistence type="inferred from homology"/>
<dbReference type="InterPro" id="IPR013087">
    <property type="entry name" value="Znf_C2H2_type"/>
</dbReference>
<comment type="similarity">
    <text evidence="1">Belongs to the KIN17 family.</text>
</comment>
<keyword evidence="4" id="KW-0862">Zinc</keyword>
<dbReference type="KEGG" id="ehx:EMIHUDRAFT_45058"/>
<dbReference type="STRING" id="2903.R1EW09"/>
<reference evidence="7" key="1">
    <citation type="journal article" date="2013" name="Nature">
        <title>Pan genome of the phytoplankton Emiliania underpins its global distribution.</title>
        <authorList>
            <person name="Read B.A."/>
            <person name="Kegel J."/>
            <person name="Klute M.J."/>
            <person name="Kuo A."/>
            <person name="Lefebvre S.C."/>
            <person name="Maumus F."/>
            <person name="Mayer C."/>
            <person name="Miller J."/>
            <person name="Monier A."/>
            <person name="Salamov A."/>
            <person name="Young J."/>
            <person name="Aguilar M."/>
            <person name="Claverie J.M."/>
            <person name="Frickenhaus S."/>
            <person name="Gonzalez K."/>
            <person name="Herman E.K."/>
            <person name="Lin Y.C."/>
            <person name="Napier J."/>
            <person name="Ogata H."/>
            <person name="Sarno A.F."/>
            <person name="Shmutz J."/>
            <person name="Schroeder D."/>
            <person name="de Vargas C."/>
            <person name="Verret F."/>
            <person name="von Dassow P."/>
            <person name="Valentin K."/>
            <person name="Van de Peer Y."/>
            <person name="Wheeler G."/>
            <person name="Dacks J.B."/>
            <person name="Delwiche C.F."/>
            <person name="Dyhrman S.T."/>
            <person name="Glockner G."/>
            <person name="John U."/>
            <person name="Richards T."/>
            <person name="Worden A.Z."/>
            <person name="Zhang X."/>
            <person name="Grigoriev I.V."/>
            <person name="Allen A.E."/>
            <person name="Bidle K."/>
            <person name="Borodovsky M."/>
            <person name="Bowler C."/>
            <person name="Brownlee C."/>
            <person name="Cock J.M."/>
            <person name="Elias M."/>
            <person name="Gladyshev V.N."/>
            <person name="Groth M."/>
            <person name="Guda C."/>
            <person name="Hadaegh A."/>
            <person name="Iglesias-Rodriguez M.D."/>
            <person name="Jenkins J."/>
            <person name="Jones B.M."/>
            <person name="Lawson T."/>
            <person name="Leese F."/>
            <person name="Lindquist E."/>
            <person name="Lobanov A."/>
            <person name="Lomsadze A."/>
            <person name="Malik S.B."/>
            <person name="Marsh M.E."/>
            <person name="Mackinder L."/>
            <person name="Mock T."/>
            <person name="Mueller-Roeber B."/>
            <person name="Pagarete A."/>
            <person name="Parker M."/>
            <person name="Probert I."/>
            <person name="Quesneville H."/>
            <person name="Raines C."/>
            <person name="Rensing S.A."/>
            <person name="Riano-Pachon D.M."/>
            <person name="Richier S."/>
            <person name="Rokitta S."/>
            <person name="Shiraiwa Y."/>
            <person name="Soanes D.M."/>
            <person name="van der Giezen M."/>
            <person name="Wahlund T.M."/>
            <person name="Williams B."/>
            <person name="Wilson W."/>
            <person name="Wolfe G."/>
            <person name="Wurch L.L."/>
        </authorList>
    </citation>
    <scope>NUCLEOTIDE SEQUENCE</scope>
</reference>
<dbReference type="EnsemblProtists" id="EOD29317">
    <property type="protein sequence ID" value="EOD29317"/>
    <property type="gene ID" value="EMIHUDRAFT_45058"/>
</dbReference>
<reference evidence="6" key="2">
    <citation type="submission" date="2024-10" db="UniProtKB">
        <authorList>
            <consortium name="EnsemblProtists"/>
        </authorList>
    </citation>
    <scope>IDENTIFICATION</scope>
</reference>
<dbReference type="GO" id="GO:0006974">
    <property type="term" value="P:DNA damage response"/>
    <property type="evidence" value="ECO:0007669"/>
    <property type="project" value="TreeGrafter"/>
</dbReference>
<evidence type="ECO:0000259" key="5">
    <source>
        <dbReference type="PROSITE" id="PS00028"/>
    </source>
</evidence>
<accession>A0A0D3K0N2</accession>
<dbReference type="SMART" id="SM01253">
    <property type="entry name" value="Kin17_mid"/>
    <property type="match status" value="1"/>
</dbReference>
<dbReference type="KEGG" id="ehx:EMIHUDRAFT_45067"/>
<evidence type="ECO:0000313" key="7">
    <source>
        <dbReference type="Proteomes" id="UP000013827"/>
    </source>
</evidence>
<dbReference type="Pfam" id="PF10357">
    <property type="entry name" value="WH_KIN17"/>
    <property type="match status" value="1"/>
</dbReference>
<dbReference type="OMA" id="WIDRRPE"/>
<dbReference type="GO" id="GO:0005634">
    <property type="term" value="C:nucleus"/>
    <property type="evidence" value="ECO:0007669"/>
    <property type="project" value="TreeGrafter"/>
</dbReference>
<dbReference type="GO" id="GO:0008270">
    <property type="term" value="F:zinc ion binding"/>
    <property type="evidence" value="ECO:0007669"/>
    <property type="project" value="UniProtKB-KW"/>
</dbReference>
<dbReference type="RefSeq" id="XP_005781746.1">
    <property type="nucleotide sequence ID" value="XM_005781689.1"/>
</dbReference>
<dbReference type="PROSITE" id="PS00028">
    <property type="entry name" value="ZINC_FINGER_C2H2_1"/>
    <property type="match status" value="1"/>
</dbReference>
<protein>
    <recommendedName>
        <fullName evidence="5">C2H2-type domain-containing protein</fullName>
    </recommendedName>
</protein>
<dbReference type="GeneID" id="19046666"/>
<dbReference type="InterPro" id="IPR036236">
    <property type="entry name" value="Znf_C2H2_sf"/>
</dbReference>
<dbReference type="AlphaFoldDB" id="A0A0D3K0N2"/>
<dbReference type="GO" id="GO:0003690">
    <property type="term" value="F:double-stranded DNA binding"/>
    <property type="evidence" value="ECO:0007669"/>
    <property type="project" value="TreeGrafter"/>
</dbReference>
<evidence type="ECO:0000256" key="4">
    <source>
        <dbReference type="ARBA" id="ARBA00022833"/>
    </source>
</evidence>
<dbReference type="PaxDb" id="2903-EOD24989"/>
<dbReference type="eggNOG" id="KOG2837">
    <property type="taxonomic scope" value="Eukaryota"/>
</dbReference>
<name>A0A0D3K0N2_EMIH1</name>
<evidence type="ECO:0000313" key="6">
    <source>
        <dbReference type="EnsemblProtists" id="EOD29317"/>
    </source>
</evidence>
<keyword evidence="2" id="KW-0479">Metal-binding</keyword>
<dbReference type="Proteomes" id="UP000013827">
    <property type="component" value="Unassembled WGS sequence"/>
</dbReference>
<dbReference type="FunFam" id="1.10.10.2030:FF:000001">
    <property type="entry name" value="DNA/RNA-binding protein KIN17, putative"/>
    <property type="match status" value="1"/>
</dbReference>
<evidence type="ECO:0000256" key="3">
    <source>
        <dbReference type="ARBA" id="ARBA00022771"/>
    </source>
</evidence>
<evidence type="ECO:0000256" key="1">
    <source>
        <dbReference type="ARBA" id="ARBA00008517"/>
    </source>
</evidence>
<keyword evidence="7" id="KW-1185">Reference proteome</keyword>
<evidence type="ECO:0000256" key="2">
    <source>
        <dbReference type="ARBA" id="ARBA00022723"/>
    </source>
</evidence>
<feature type="domain" description="C2H2-type" evidence="5">
    <location>
        <begin position="19"/>
        <end position="41"/>
    </location>
</feature>
<dbReference type="Gene3D" id="1.10.10.2030">
    <property type="entry name" value="DNA/RNA-binding protein Kin17, conserved domain"/>
    <property type="match status" value="1"/>
</dbReference>
<dbReference type="EnsemblProtists" id="EOD24989">
    <property type="protein sequence ID" value="EOD24989"/>
    <property type="gene ID" value="EMIHUDRAFT_45067"/>
</dbReference>
<dbReference type="InterPro" id="IPR038254">
    <property type="entry name" value="KIN17_WH-like_sf"/>
</dbReference>
<dbReference type="Pfam" id="PF25095">
    <property type="entry name" value="C2H2-zf_KIN17"/>
    <property type="match status" value="1"/>
</dbReference>
<dbReference type="InterPro" id="IPR019447">
    <property type="entry name" value="DNA/RNA-bd_Kin17_WH-like_dom"/>
</dbReference>
<sequence length="159" mass="19147">KSIANRIKAKGLQKLRWYCQMCNKQCRDENGFKCHCMSESHQRQMAMFSENSGKYMDEFSREFEEGMMEIIGRKARSQRCSANVVYREYIANRHHFHMNSTIWETLTDFIMYLGREGKCEVDETEKGWFVTYVDRDPEKLRKLEERAKRERTELDSSER</sequence>
<dbReference type="GO" id="GO:0006260">
    <property type="term" value="P:DNA replication"/>
    <property type="evidence" value="ECO:0007669"/>
    <property type="project" value="TreeGrafter"/>
</dbReference>
<dbReference type="InterPro" id="IPR037321">
    <property type="entry name" value="KIN17-like"/>
</dbReference>
<dbReference type="HOGENOM" id="CLU_030065_2_1_1"/>
<organism evidence="6 7">
    <name type="scientific">Emiliania huxleyi (strain CCMP1516)</name>
    <dbReference type="NCBI Taxonomy" id="280463"/>
    <lineage>
        <taxon>Eukaryota</taxon>
        <taxon>Haptista</taxon>
        <taxon>Haptophyta</taxon>
        <taxon>Prymnesiophyceae</taxon>
        <taxon>Isochrysidales</taxon>
        <taxon>Noelaerhabdaceae</taxon>
        <taxon>Emiliania</taxon>
    </lineage>
</organism>
<keyword evidence="3" id="KW-0863">Zinc-finger</keyword>
<dbReference type="InterPro" id="IPR056767">
    <property type="entry name" value="C2H2-Znf_KIN17"/>
</dbReference>
<dbReference type="RefSeq" id="XP_005777418.1">
    <property type="nucleotide sequence ID" value="XM_005777361.1"/>
</dbReference>
<dbReference type="PANTHER" id="PTHR12805:SF0">
    <property type="entry name" value="DNA_RNA-BINDING PROTEIN KIN17"/>
    <property type="match status" value="1"/>
</dbReference>
<dbReference type="PANTHER" id="PTHR12805">
    <property type="entry name" value="KIN17 KIN, ANTIGENIC DETERMINANT OF RECA PROTEIN HOMOLOG"/>
    <property type="match status" value="1"/>
</dbReference>
<dbReference type="GeneID" id="17270535"/>